<gene>
    <name evidence="1" type="ORF">RR42_s2077</name>
</gene>
<evidence type="ECO:0000313" key="1">
    <source>
        <dbReference type="EMBL" id="AJG23664.1"/>
    </source>
</evidence>
<dbReference type="Proteomes" id="UP000031843">
    <property type="component" value="Chromosome secondary"/>
</dbReference>
<proteinExistence type="predicted"/>
<dbReference type="EMBL" id="CP010537">
    <property type="protein sequence ID" value="AJG23664.1"/>
    <property type="molecule type" value="Genomic_DNA"/>
</dbReference>
<dbReference type="RefSeq" id="WP_043355591.1">
    <property type="nucleotide sequence ID" value="NZ_CP010537.1"/>
</dbReference>
<organism evidence="1 2">
    <name type="scientific">Cupriavidus basilensis</name>
    <dbReference type="NCBI Taxonomy" id="68895"/>
    <lineage>
        <taxon>Bacteria</taxon>
        <taxon>Pseudomonadati</taxon>
        <taxon>Pseudomonadota</taxon>
        <taxon>Betaproteobacteria</taxon>
        <taxon>Burkholderiales</taxon>
        <taxon>Burkholderiaceae</taxon>
        <taxon>Cupriavidus</taxon>
    </lineage>
</organism>
<protein>
    <submittedName>
        <fullName evidence="1">Uncharacterized protein</fullName>
    </submittedName>
</protein>
<dbReference type="AlphaFoldDB" id="A0A0C4YNN4"/>
<evidence type="ECO:0000313" key="2">
    <source>
        <dbReference type="Proteomes" id="UP000031843"/>
    </source>
</evidence>
<dbReference type="KEGG" id="cbw:RR42_s2077"/>
<keyword evidence="2" id="KW-1185">Reference proteome</keyword>
<sequence length="70" mass="7615">MESGITEYKGYVVHVFCKTIKDGLHIASCAIWEDGAVVQDSKSIGRNHATAADAKTAAYEWAKQWIDGNG</sequence>
<reference evidence="1 2" key="1">
    <citation type="journal article" date="2015" name="Genome Announc.">
        <title>Complete Genome Sequence of Cupriavidus basilensis 4G11, Isolated from the Oak Ridge Field Research Center Site.</title>
        <authorList>
            <person name="Ray J."/>
            <person name="Waters R.J."/>
            <person name="Skerker J.M."/>
            <person name="Kuehl J.V."/>
            <person name="Price M.N."/>
            <person name="Huang J."/>
            <person name="Chakraborty R."/>
            <person name="Arkin A.P."/>
            <person name="Deutschbauer A."/>
        </authorList>
    </citation>
    <scope>NUCLEOTIDE SEQUENCE [LARGE SCALE GENOMIC DNA]</scope>
    <source>
        <strain evidence="1">4G11</strain>
    </source>
</reference>
<accession>A0A0C4YNN4</accession>
<dbReference type="OrthoDB" id="8967617at2"/>
<name>A0A0C4YNN4_9BURK</name>